<dbReference type="AlphaFoldDB" id="A0A4R7I0N5"/>
<dbReference type="PANTHER" id="PTHR43611:SF3">
    <property type="entry name" value="FLAVIN MONONUCLEOTIDE HYDROLASE 1, CHLOROPLATIC"/>
    <property type="match status" value="1"/>
</dbReference>
<proteinExistence type="predicted"/>
<dbReference type="SUPFAM" id="SSF56784">
    <property type="entry name" value="HAD-like"/>
    <property type="match status" value="1"/>
</dbReference>
<dbReference type="GO" id="GO:0016787">
    <property type="term" value="F:hydrolase activity"/>
    <property type="evidence" value="ECO:0007669"/>
    <property type="project" value="UniProtKB-KW"/>
</dbReference>
<dbReference type="OrthoDB" id="9795007at2"/>
<gene>
    <name evidence="2" type="ORF">BDK89_2701</name>
</gene>
<dbReference type="Gene3D" id="3.40.50.1000">
    <property type="entry name" value="HAD superfamily/HAD-like"/>
    <property type="match status" value="1"/>
</dbReference>
<sequence length="207" mass="23533">MTASATTKQRIRSVDTSGPSSAAWGDDTVLVFDAHGVVLNRAFPTFVHRHAAARGDDPRRVWRRWRRHVRLDCWEGRLEVEEAWNRLFPGDDPATLDRGLAASYAPGPIFDLVANSDRRAWLLSNHRSEWLLPQLERFGLEHRFERVLVSDVLGVAKPDREVFRVVRRRAGHGRIVLFDDSSRNVSTARQVGIEAYQVVDVTAGRTE</sequence>
<dbReference type="Pfam" id="PF00702">
    <property type="entry name" value="Hydrolase"/>
    <property type="match status" value="1"/>
</dbReference>
<dbReference type="InterPro" id="IPR036412">
    <property type="entry name" value="HAD-like_sf"/>
</dbReference>
<comment type="caution">
    <text evidence="2">The sequence shown here is derived from an EMBL/GenBank/DDBJ whole genome shotgun (WGS) entry which is preliminary data.</text>
</comment>
<dbReference type="RefSeq" id="WP_133869404.1">
    <property type="nucleotide sequence ID" value="NZ_SOAU01000001.1"/>
</dbReference>
<evidence type="ECO:0000313" key="2">
    <source>
        <dbReference type="EMBL" id="TDT17097.1"/>
    </source>
</evidence>
<evidence type="ECO:0000313" key="3">
    <source>
        <dbReference type="Proteomes" id="UP000294558"/>
    </source>
</evidence>
<dbReference type="EMBL" id="SOAU01000001">
    <property type="protein sequence ID" value="TDT17097.1"/>
    <property type="molecule type" value="Genomic_DNA"/>
</dbReference>
<name>A0A4R7I0N5_9ACTN</name>
<organism evidence="2 3">
    <name type="scientific">Ilumatobacter fluminis</name>
    <dbReference type="NCBI Taxonomy" id="467091"/>
    <lineage>
        <taxon>Bacteria</taxon>
        <taxon>Bacillati</taxon>
        <taxon>Actinomycetota</taxon>
        <taxon>Acidimicrobiia</taxon>
        <taxon>Acidimicrobiales</taxon>
        <taxon>Ilumatobacteraceae</taxon>
        <taxon>Ilumatobacter</taxon>
    </lineage>
</organism>
<evidence type="ECO:0000256" key="1">
    <source>
        <dbReference type="SAM" id="MobiDB-lite"/>
    </source>
</evidence>
<keyword evidence="2" id="KW-0378">Hydrolase</keyword>
<accession>A0A4R7I0N5</accession>
<feature type="region of interest" description="Disordered" evidence="1">
    <location>
        <begin position="1"/>
        <end position="20"/>
    </location>
</feature>
<dbReference type="Proteomes" id="UP000294558">
    <property type="component" value="Unassembled WGS sequence"/>
</dbReference>
<protein>
    <submittedName>
        <fullName evidence="2">HAD superfamily hydrolase (TIGR01509 family)</fullName>
    </submittedName>
</protein>
<reference evidence="2 3" key="1">
    <citation type="submission" date="2019-03" db="EMBL/GenBank/DDBJ databases">
        <title>Sequencing the genomes of 1000 actinobacteria strains.</title>
        <authorList>
            <person name="Klenk H.-P."/>
        </authorList>
    </citation>
    <scope>NUCLEOTIDE SEQUENCE [LARGE SCALE GENOMIC DNA]</scope>
    <source>
        <strain evidence="2 3">DSM 18936</strain>
    </source>
</reference>
<keyword evidence="3" id="KW-1185">Reference proteome</keyword>
<dbReference type="PANTHER" id="PTHR43611">
    <property type="entry name" value="ALPHA-D-GLUCOSE 1-PHOSPHATE PHOSPHATASE"/>
    <property type="match status" value="1"/>
</dbReference>
<dbReference type="InterPro" id="IPR023214">
    <property type="entry name" value="HAD_sf"/>
</dbReference>